<reference evidence="1 2" key="1">
    <citation type="journal article" date="2021" name="ACS Chem. Biol.">
        <title>Genomic-Led Discovery of a Novel Glycopeptide Antibiotic by Nonomuraea coxensis DSM 45129.</title>
        <authorList>
            <person name="Yushchuk O."/>
            <person name="Vior N.M."/>
            <person name="Andreo-Vidal A."/>
            <person name="Berini F."/>
            <person name="Ruckert C."/>
            <person name="Busche T."/>
            <person name="Binda E."/>
            <person name="Kalinowski J."/>
            <person name="Truman A.W."/>
            <person name="Marinelli F."/>
        </authorList>
    </citation>
    <scope>NUCLEOTIDE SEQUENCE [LARGE SCALE GENOMIC DNA]</scope>
    <source>
        <strain evidence="1 2">DSM 45129</strain>
    </source>
</reference>
<protein>
    <submittedName>
        <fullName evidence="1">Uncharacterized protein</fullName>
    </submittedName>
</protein>
<keyword evidence="2" id="KW-1185">Reference proteome</keyword>
<name>A0ABX8TV61_9ACTN</name>
<gene>
    <name evidence="1" type="ORF">Nocox_07530</name>
</gene>
<organism evidence="1 2">
    <name type="scientific">Nonomuraea coxensis DSM 45129</name>
    <dbReference type="NCBI Taxonomy" id="1122611"/>
    <lineage>
        <taxon>Bacteria</taxon>
        <taxon>Bacillati</taxon>
        <taxon>Actinomycetota</taxon>
        <taxon>Actinomycetes</taxon>
        <taxon>Streptosporangiales</taxon>
        <taxon>Streptosporangiaceae</taxon>
        <taxon>Nonomuraea</taxon>
    </lineage>
</organism>
<dbReference type="Proteomes" id="UP000824681">
    <property type="component" value="Chromosome"/>
</dbReference>
<evidence type="ECO:0000313" key="2">
    <source>
        <dbReference type="Proteomes" id="UP000824681"/>
    </source>
</evidence>
<evidence type="ECO:0000313" key="1">
    <source>
        <dbReference type="EMBL" id="QYC39131.1"/>
    </source>
</evidence>
<accession>A0ABX8TV61</accession>
<dbReference type="EMBL" id="CP068985">
    <property type="protein sequence ID" value="QYC39131.1"/>
    <property type="molecule type" value="Genomic_DNA"/>
</dbReference>
<sequence length="89" mass="8911">MTEVAAEPAVPAFLTVAERVTASVSTGEAGVEVRFATVRSGLADGVPNTWNSATCPPGAPELAVNCSRTSAARPVTGTVTELPVAGSKV</sequence>
<proteinExistence type="predicted"/>